<comment type="caution">
    <text evidence="2">The sequence shown here is derived from an EMBL/GenBank/DDBJ whole genome shotgun (WGS) entry which is preliminary data.</text>
</comment>
<name>A0A0F9RIR5_9ZZZZ</name>
<dbReference type="InterPro" id="IPR043732">
    <property type="entry name" value="DUF5675"/>
</dbReference>
<sequence>MNLATLIRQDTGDEGTFGAILFNGGFALHTLELPWENNAVNVSCIPCGMYSVELDASPQFGSSYHLRDVPGRTHIIFHRGNWAGRKSMPQLHSDVAGCILLGHGRRPIDNQAAVFESRRAVDDMMFELNSEPFELLIMSRIPDEPFLTGVA</sequence>
<dbReference type="AlphaFoldDB" id="A0A0F9RIR5"/>
<evidence type="ECO:0000313" key="2">
    <source>
        <dbReference type="EMBL" id="KKN24881.1"/>
    </source>
</evidence>
<feature type="domain" description="DUF5675" evidence="1">
    <location>
        <begin position="5"/>
        <end position="126"/>
    </location>
</feature>
<reference evidence="2" key="1">
    <citation type="journal article" date="2015" name="Nature">
        <title>Complex archaea that bridge the gap between prokaryotes and eukaryotes.</title>
        <authorList>
            <person name="Spang A."/>
            <person name="Saw J.H."/>
            <person name="Jorgensen S.L."/>
            <person name="Zaremba-Niedzwiedzka K."/>
            <person name="Martijn J."/>
            <person name="Lind A.E."/>
            <person name="van Eijk R."/>
            <person name="Schleper C."/>
            <person name="Guy L."/>
            <person name="Ettema T.J."/>
        </authorList>
    </citation>
    <scope>NUCLEOTIDE SEQUENCE</scope>
</reference>
<dbReference type="Pfam" id="PF18925">
    <property type="entry name" value="DUF5675"/>
    <property type="match status" value="1"/>
</dbReference>
<dbReference type="EMBL" id="LAZR01002848">
    <property type="protein sequence ID" value="KKN24881.1"/>
    <property type="molecule type" value="Genomic_DNA"/>
</dbReference>
<accession>A0A0F9RIR5</accession>
<evidence type="ECO:0000259" key="1">
    <source>
        <dbReference type="Pfam" id="PF18925"/>
    </source>
</evidence>
<gene>
    <name evidence="2" type="ORF">LCGC14_0890310</name>
</gene>
<proteinExistence type="predicted"/>
<protein>
    <recommendedName>
        <fullName evidence="1">DUF5675 domain-containing protein</fullName>
    </recommendedName>
</protein>
<organism evidence="2">
    <name type="scientific">marine sediment metagenome</name>
    <dbReference type="NCBI Taxonomy" id="412755"/>
    <lineage>
        <taxon>unclassified sequences</taxon>
        <taxon>metagenomes</taxon>
        <taxon>ecological metagenomes</taxon>
    </lineage>
</organism>